<dbReference type="AlphaFoldDB" id="A0A255YVH3"/>
<dbReference type="RefSeq" id="WP_094416136.1">
    <property type="nucleotide sequence ID" value="NZ_NOXV01000299.1"/>
</dbReference>
<dbReference type="PANTHER" id="PTHR33993">
    <property type="entry name" value="GLYOXALASE-RELATED"/>
    <property type="match status" value="1"/>
</dbReference>
<comment type="caution">
    <text evidence="2">The sequence shown here is derived from an EMBL/GenBank/DDBJ whole genome shotgun (WGS) entry which is preliminary data.</text>
</comment>
<dbReference type="InterPro" id="IPR037523">
    <property type="entry name" value="VOC_core"/>
</dbReference>
<organism evidence="2 3">
    <name type="scientific">Flavobacterium cyanobacteriorum</name>
    <dbReference type="NCBI Taxonomy" id="2022802"/>
    <lineage>
        <taxon>Bacteria</taxon>
        <taxon>Pseudomonadati</taxon>
        <taxon>Bacteroidota</taxon>
        <taxon>Flavobacteriia</taxon>
        <taxon>Flavobacteriales</taxon>
        <taxon>Flavobacteriaceae</taxon>
        <taxon>Flavobacterium</taxon>
    </lineage>
</organism>
<dbReference type="PANTHER" id="PTHR33993:SF2">
    <property type="entry name" value="VOC DOMAIN-CONTAINING PROTEIN"/>
    <property type="match status" value="1"/>
</dbReference>
<accession>A0A255YVH3</accession>
<dbReference type="InterPro" id="IPR004360">
    <property type="entry name" value="Glyas_Fos-R_dOase_dom"/>
</dbReference>
<dbReference type="EMBL" id="NOXV01000299">
    <property type="protein sequence ID" value="OYQ33246.1"/>
    <property type="molecule type" value="Genomic_DNA"/>
</dbReference>
<protein>
    <recommendedName>
        <fullName evidence="1">VOC domain-containing protein</fullName>
    </recommendedName>
</protein>
<dbReference type="InterPro" id="IPR052164">
    <property type="entry name" value="Anthracycline_SecMetBiosynth"/>
</dbReference>
<evidence type="ECO:0000313" key="2">
    <source>
        <dbReference type="EMBL" id="OYQ33246.1"/>
    </source>
</evidence>
<dbReference type="InterPro" id="IPR029068">
    <property type="entry name" value="Glyas_Bleomycin-R_OHBP_Dase"/>
</dbReference>
<dbReference type="Pfam" id="PF00903">
    <property type="entry name" value="Glyoxalase"/>
    <property type="match status" value="1"/>
</dbReference>
<gene>
    <name evidence="2" type="ORF">CHU92_12675</name>
</gene>
<proteinExistence type="predicted"/>
<evidence type="ECO:0000259" key="1">
    <source>
        <dbReference type="PROSITE" id="PS51819"/>
    </source>
</evidence>
<evidence type="ECO:0000313" key="3">
    <source>
        <dbReference type="Proteomes" id="UP000216605"/>
    </source>
</evidence>
<keyword evidence="3" id="KW-1185">Reference proteome</keyword>
<reference evidence="2 3" key="1">
    <citation type="submission" date="2017-07" db="EMBL/GenBank/DDBJ databases">
        <title>Flavobacterium cyanobacteriorum sp. nov., isolated from cyanobacterial aggregates in a eutrophic lake.</title>
        <authorList>
            <person name="Cai H."/>
        </authorList>
    </citation>
    <scope>NUCLEOTIDE SEQUENCE [LARGE SCALE GENOMIC DNA]</scope>
    <source>
        <strain evidence="2 3">TH021</strain>
    </source>
</reference>
<feature type="domain" description="VOC" evidence="1">
    <location>
        <begin position="5"/>
        <end position="123"/>
    </location>
</feature>
<dbReference type="OrthoDB" id="9804235at2"/>
<dbReference type="SUPFAM" id="SSF54593">
    <property type="entry name" value="Glyoxalase/Bleomycin resistance protein/Dihydroxybiphenyl dioxygenase"/>
    <property type="match status" value="1"/>
</dbReference>
<dbReference type="PROSITE" id="PS51819">
    <property type="entry name" value="VOC"/>
    <property type="match status" value="1"/>
</dbReference>
<dbReference type="CDD" id="cd07247">
    <property type="entry name" value="SgaA_N_like"/>
    <property type="match status" value="1"/>
</dbReference>
<dbReference type="Gene3D" id="3.10.180.10">
    <property type="entry name" value="2,3-Dihydroxybiphenyl 1,2-Dioxygenase, domain 1"/>
    <property type="match status" value="1"/>
</dbReference>
<sequence length="124" mass="13573">MAIELVNWVEIPVQNMVRARKFYEAVFEFSLADVEIDGVTYPCFPNKNDDGFSGALVQYDFTSPGRSGALVYFAASPDVATMLGRVLAAGGNIIRERTEIAPGFGYYALFEDSEGNTLALQGME</sequence>
<dbReference type="Proteomes" id="UP000216605">
    <property type="component" value="Unassembled WGS sequence"/>
</dbReference>
<name>A0A255YVH3_9FLAO</name>